<evidence type="ECO:0000256" key="3">
    <source>
        <dbReference type="ARBA" id="ARBA00022801"/>
    </source>
</evidence>
<protein>
    <submittedName>
        <fullName evidence="5">HK97 family phage prohead protease</fullName>
    </submittedName>
</protein>
<dbReference type="EMBL" id="JBAKIA010000004">
    <property type="protein sequence ID" value="MEJ8473950.1"/>
    <property type="molecule type" value="Genomic_DNA"/>
</dbReference>
<evidence type="ECO:0000313" key="5">
    <source>
        <dbReference type="EMBL" id="MEJ8473950.1"/>
    </source>
</evidence>
<evidence type="ECO:0000256" key="2">
    <source>
        <dbReference type="ARBA" id="ARBA00022670"/>
    </source>
</evidence>
<gene>
    <name evidence="5" type="ORF">V6575_07610</name>
</gene>
<keyword evidence="1" id="KW-1188">Viral release from host cell</keyword>
<dbReference type="InterPro" id="IPR054613">
    <property type="entry name" value="Peptidase_S78_dom"/>
</dbReference>
<dbReference type="GO" id="GO:0006508">
    <property type="term" value="P:proteolysis"/>
    <property type="evidence" value="ECO:0007669"/>
    <property type="project" value="UniProtKB-KW"/>
</dbReference>
<dbReference type="NCBIfam" id="TIGR01543">
    <property type="entry name" value="proheadase_HK97"/>
    <property type="match status" value="1"/>
</dbReference>
<comment type="caution">
    <text evidence="5">The sequence shown here is derived from an EMBL/GenBank/DDBJ whole genome shotgun (WGS) entry which is preliminary data.</text>
</comment>
<dbReference type="Pfam" id="PF04586">
    <property type="entry name" value="Peptidase_S78"/>
    <property type="match status" value="1"/>
</dbReference>
<name>A0ABU8TIF3_9HYPH</name>
<dbReference type="InterPro" id="IPR006433">
    <property type="entry name" value="Prohead_protease"/>
</dbReference>
<dbReference type="RefSeq" id="WP_340273646.1">
    <property type="nucleotide sequence ID" value="NZ_JBAKIA010000004.1"/>
</dbReference>
<feature type="domain" description="Prohead serine protease" evidence="4">
    <location>
        <begin position="8"/>
        <end position="151"/>
    </location>
</feature>
<keyword evidence="6" id="KW-1185">Reference proteome</keyword>
<sequence length="164" mass="17488">MSAAPSLVIAGYASLFAQRDGAGDVVRRGAFSRSLVRRGISGIAMLWQHDPSRPIGVWTHMAEDARGLKVVGRLLPDVACSREAAALVSAGALTGLSIGFRAVKALRGTGSQIRKSTSGPIGASVRTLVEIDLWEVSLVTFPQVEGARVRLLKSVRLSRSRRLQ</sequence>
<organism evidence="5 6">
    <name type="scientific">Roseibium algae</name>
    <dbReference type="NCBI Taxonomy" id="3123038"/>
    <lineage>
        <taxon>Bacteria</taxon>
        <taxon>Pseudomonadati</taxon>
        <taxon>Pseudomonadota</taxon>
        <taxon>Alphaproteobacteria</taxon>
        <taxon>Hyphomicrobiales</taxon>
        <taxon>Stappiaceae</taxon>
        <taxon>Roseibium</taxon>
    </lineage>
</organism>
<evidence type="ECO:0000313" key="6">
    <source>
        <dbReference type="Proteomes" id="UP001385499"/>
    </source>
</evidence>
<proteinExistence type="predicted"/>
<reference evidence="5 6" key="1">
    <citation type="submission" date="2024-02" db="EMBL/GenBank/DDBJ databases">
        <title>Roseibium algae sp. nov., isolated from marine alga (Grateloupia sp.), showing potential in myo-inositol conversion.</title>
        <authorList>
            <person name="Wang Y."/>
        </authorList>
    </citation>
    <scope>NUCLEOTIDE SEQUENCE [LARGE SCALE GENOMIC DNA]</scope>
    <source>
        <strain evidence="5 6">H3510</strain>
    </source>
</reference>
<dbReference type="SUPFAM" id="SSF50789">
    <property type="entry name" value="Herpes virus serine proteinase, assemblin"/>
    <property type="match status" value="1"/>
</dbReference>
<evidence type="ECO:0000256" key="1">
    <source>
        <dbReference type="ARBA" id="ARBA00022612"/>
    </source>
</evidence>
<keyword evidence="3" id="KW-0378">Hydrolase</keyword>
<dbReference type="GO" id="GO:0008233">
    <property type="term" value="F:peptidase activity"/>
    <property type="evidence" value="ECO:0007669"/>
    <property type="project" value="UniProtKB-KW"/>
</dbReference>
<keyword evidence="2 5" id="KW-0645">Protease</keyword>
<evidence type="ECO:0000259" key="4">
    <source>
        <dbReference type="Pfam" id="PF04586"/>
    </source>
</evidence>
<accession>A0ABU8TIF3</accession>
<dbReference type="Proteomes" id="UP001385499">
    <property type="component" value="Unassembled WGS sequence"/>
</dbReference>